<evidence type="ECO:0000313" key="2">
    <source>
        <dbReference type="Proteomes" id="UP001215598"/>
    </source>
</evidence>
<name>A0AAD7MGH4_9AGAR</name>
<gene>
    <name evidence="1" type="ORF">B0H16DRAFT_1741377</name>
</gene>
<evidence type="ECO:0000313" key="1">
    <source>
        <dbReference type="EMBL" id="KAJ7716289.1"/>
    </source>
</evidence>
<accession>A0AAD7MGH4</accession>
<protein>
    <submittedName>
        <fullName evidence="1">Uncharacterized protein</fullName>
    </submittedName>
</protein>
<sequence>MQDDAAPLRIHRITRRKSMKNGPLFSNELKARSTGDPYPAITSPTLSHPVISTTSSPQAAPWSMLTVVKILGACRPQDVKFILDVKRPMAPPARLKYHLNHRKLWDCQDMTPPLPLPPILGTSSLKNEDRLNGAIWFTSVVIK</sequence>
<comment type="caution">
    <text evidence="1">The sequence shown here is derived from an EMBL/GenBank/DDBJ whole genome shotgun (WGS) entry which is preliminary data.</text>
</comment>
<keyword evidence="2" id="KW-1185">Reference proteome</keyword>
<proteinExistence type="predicted"/>
<dbReference type="Proteomes" id="UP001215598">
    <property type="component" value="Unassembled WGS sequence"/>
</dbReference>
<organism evidence="1 2">
    <name type="scientific">Mycena metata</name>
    <dbReference type="NCBI Taxonomy" id="1033252"/>
    <lineage>
        <taxon>Eukaryota</taxon>
        <taxon>Fungi</taxon>
        <taxon>Dikarya</taxon>
        <taxon>Basidiomycota</taxon>
        <taxon>Agaricomycotina</taxon>
        <taxon>Agaricomycetes</taxon>
        <taxon>Agaricomycetidae</taxon>
        <taxon>Agaricales</taxon>
        <taxon>Marasmiineae</taxon>
        <taxon>Mycenaceae</taxon>
        <taxon>Mycena</taxon>
    </lineage>
</organism>
<dbReference type="AlphaFoldDB" id="A0AAD7MGH4"/>
<dbReference type="EMBL" id="JARKIB010000294">
    <property type="protein sequence ID" value="KAJ7716289.1"/>
    <property type="molecule type" value="Genomic_DNA"/>
</dbReference>
<reference evidence="1" key="1">
    <citation type="submission" date="2023-03" db="EMBL/GenBank/DDBJ databases">
        <title>Massive genome expansion in bonnet fungi (Mycena s.s.) driven by repeated elements and novel gene families across ecological guilds.</title>
        <authorList>
            <consortium name="Lawrence Berkeley National Laboratory"/>
            <person name="Harder C.B."/>
            <person name="Miyauchi S."/>
            <person name="Viragh M."/>
            <person name="Kuo A."/>
            <person name="Thoen E."/>
            <person name="Andreopoulos B."/>
            <person name="Lu D."/>
            <person name="Skrede I."/>
            <person name="Drula E."/>
            <person name="Henrissat B."/>
            <person name="Morin E."/>
            <person name="Kohler A."/>
            <person name="Barry K."/>
            <person name="LaButti K."/>
            <person name="Morin E."/>
            <person name="Salamov A."/>
            <person name="Lipzen A."/>
            <person name="Mereny Z."/>
            <person name="Hegedus B."/>
            <person name="Baldrian P."/>
            <person name="Stursova M."/>
            <person name="Weitz H."/>
            <person name="Taylor A."/>
            <person name="Grigoriev I.V."/>
            <person name="Nagy L.G."/>
            <person name="Martin F."/>
            <person name="Kauserud H."/>
        </authorList>
    </citation>
    <scope>NUCLEOTIDE SEQUENCE</scope>
    <source>
        <strain evidence="1">CBHHK182m</strain>
    </source>
</reference>